<evidence type="ECO:0000256" key="9">
    <source>
        <dbReference type="ARBA" id="ARBA00023136"/>
    </source>
</evidence>
<dbReference type="CDD" id="cd11299">
    <property type="entry name" value="O-FucT_plant"/>
    <property type="match status" value="1"/>
</dbReference>
<keyword evidence="6 14" id="KW-0812">Transmembrane</keyword>
<keyword evidence="5" id="KW-0808">Transferase</keyword>
<evidence type="ECO:0000256" key="7">
    <source>
        <dbReference type="ARBA" id="ARBA00022968"/>
    </source>
</evidence>
<keyword evidence="7" id="KW-0735">Signal-anchor</keyword>
<dbReference type="GO" id="GO:0005737">
    <property type="term" value="C:cytoplasm"/>
    <property type="evidence" value="ECO:0007669"/>
    <property type="project" value="TreeGrafter"/>
</dbReference>
<keyword evidence="16" id="KW-1185">Reference proteome</keyword>
<evidence type="ECO:0000313" key="15">
    <source>
        <dbReference type="EMBL" id="KAF3968779.1"/>
    </source>
</evidence>
<evidence type="ECO:0000256" key="12">
    <source>
        <dbReference type="ARBA" id="ARBA00023277"/>
    </source>
</evidence>
<dbReference type="PANTHER" id="PTHR31741:SF44">
    <property type="entry name" value="O-FUCOSYLTRANSFERASE FAMILY PROTEIN"/>
    <property type="match status" value="1"/>
</dbReference>
<evidence type="ECO:0000256" key="14">
    <source>
        <dbReference type="SAM" id="Phobius"/>
    </source>
</evidence>
<feature type="transmembrane region" description="Helical" evidence="14">
    <location>
        <begin position="58"/>
        <end position="78"/>
    </location>
</feature>
<evidence type="ECO:0000256" key="10">
    <source>
        <dbReference type="ARBA" id="ARBA00023180"/>
    </source>
</evidence>
<dbReference type="AlphaFoldDB" id="A0A8J4RN88"/>
<proteinExistence type="inferred from homology"/>
<dbReference type="Proteomes" id="UP000737018">
    <property type="component" value="Unassembled WGS sequence"/>
</dbReference>
<dbReference type="EMBL" id="JRKL02000727">
    <property type="protein sequence ID" value="KAF3968779.1"/>
    <property type="molecule type" value="Genomic_DNA"/>
</dbReference>
<dbReference type="InterPro" id="IPR019378">
    <property type="entry name" value="GDP-Fuc_O-FucTrfase"/>
</dbReference>
<reference evidence="15" key="1">
    <citation type="submission" date="2020-03" db="EMBL/GenBank/DDBJ databases">
        <title>Castanea mollissima Vanexum genome sequencing.</title>
        <authorList>
            <person name="Staton M."/>
        </authorList>
    </citation>
    <scope>NUCLEOTIDE SEQUENCE</scope>
    <source>
        <tissue evidence="15">Leaf</tissue>
    </source>
</reference>
<dbReference type="GO" id="GO:0016020">
    <property type="term" value="C:membrane"/>
    <property type="evidence" value="ECO:0007669"/>
    <property type="project" value="UniProtKB-SubCell"/>
</dbReference>
<keyword evidence="8 14" id="KW-1133">Transmembrane helix</keyword>
<dbReference type="PIRSF" id="PIRSF009360">
    <property type="entry name" value="UCP009360"/>
    <property type="match status" value="1"/>
</dbReference>
<evidence type="ECO:0000256" key="8">
    <source>
        <dbReference type="ARBA" id="ARBA00022989"/>
    </source>
</evidence>
<dbReference type="GO" id="GO:0006004">
    <property type="term" value="P:fucose metabolic process"/>
    <property type="evidence" value="ECO:0007669"/>
    <property type="project" value="UniProtKB-KW"/>
</dbReference>
<comment type="pathway">
    <text evidence="2">Glycan metabolism.</text>
</comment>
<dbReference type="PANTHER" id="PTHR31741">
    <property type="entry name" value="OS02G0726500 PROTEIN-RELATED"/>
    <property type="match status" value="1"/>
</dbReference>
<keyword evidence="4" id="KW-0328">Glycosyltransferase</keyword>
<keyword evidence="9 14" id="KW-0472">Membrane</keyword>
<evidence type="ECO:0000256" key="6">
    <source>
        <dbReference type="ARBA" id="ARBA00022692"/>
    </source>
</evidence>
<dbReference type="GO" id="GO:0016757">
    <property type="term" value="F:glycosyltransferase activity"/>
    <property type="evidence" value="ECO:0007669"/>
    <property type="project" value="UniProtKB-KW"/>
</dbReference>
<gene>
    <name evidence="15" type="ORF">CMV_007365</name>
</gene>
<organism evidence="15 16">
    <name type="scientific">Castanea mollissima</name>
    <name type="common">Chinese chestnut</name>
    <dbReference type="NCBI Taxonomy" id="60419"/>
    <lineage>
        <taxon>Eukaryota</taxon>
        <taxon>Viridiplantae</taxon>
        <taxon>Streptophyta</taxon>
        <taxon>Embryophyta</taxon>
        <taxon>Tracheophyta</taxon>
        <taxon>Spermatophyta</taxon>
        <taxon>Magnoliopsida</taxon>
        <taxon>eudicotyledons</taxon>
        <taxon>Gunneridae</taxon>
        <taxon>Pentapetalae</taxon>
        <taxon>rosids</taxon>
        <taxon>fabids</taxon>
        <taxon>Fagales</taxon>
        <taxon>Fagaceae</taxon>
        <taxon>Castanea</taxon>
    </lineage>
</organism>
<dbReference type="InterPro" id="IPR024709">
    <property type="entry name" value="FucosylTrfase_pln"/>
</dbReference>
<evidence type="ECO:0000256" key="1">
    <source>
        <dbReference type="ARBA" id="ARBA00004606"/>
    </source>
</evidence>
<sequence length="549" mass="63315">MHTPVHSGGGFFHFMTRRRVFENTEAQDGYQFDMMKNNVFFRRKVRHYFPELLWPGRWLYGSLMIVAFLFLLAKFAMLSSFHEFHRSRENDFRTTVEDESKITNNILVEAQEEGSFTQLLPPERFQNPDIWMQPDSARYHKCINPSPKEGGIGATNGYILVHANGGLNQMKTGISDMVAVAKIMNATLVLPSLDHRSFWTDPSDFKDIFNVENFIEVLKDDINIVRTLPQQFAQVKPYTKAPVSWSKPRYYRGEILNLLKKHKVIKFTHTDSRLTNNGVASSIQKLRCHAMYDALRFTTKIEDLAKKLVNRLRNDSNRYIALHLRYEKDMLAFTGCDHNLSEAEAEELRQLRYGVTHWKEKEIDGKERRLQGVCPMTPREVAVLLEAIGYPSDTKIYIVAGKIYGQNGIGPLEDKFPNVFSHSSLATDEELEPFKHRQNQLAALDYIVALESDVFVYTYDGNMAKAVQGHRRFQGFLKTINPDKQRFVALIDKLDKGLISWESFSSKVRMLHEDRIGAPYPRLAGISSRQEESFYANPFPGCICEKSEQ</sequence>
<protein>
    <recommendedName>
        <fullName evidence="13">O-fucosyltransferase family protein</fullName>
    </recommendedName>
</protein>
<evidence type="ECO:0000256" key="13">
    <source>
        <dbReference type="ARBA" id="ARBA00030350"/>
    </source>
</evidence>
<evidence type="ECO:0000256" key="5">
    <source>
        <dbReference type="ARBA" id="ARBA00022679"/>
    </source>
</evidence>
<evidence type="ECO:0000256" key="3">
    <source>
        <dbReference type="ARBA" id="ARBA00007737"/>
    </source>
</evidence>
<evidence type="ECO:0000313" key="16">
    <source>
        <dbReference type="Proteomes" id="UP000737018"/>
    </source>
</evidence>
<evidence type="ECO:0000256" key="2">
    <source>
        <dbReference type="ARBA" id="ARBA00004881"/>
    </source>
</evidence>
<keyword evidence="10" id="KW-0325">Glycoprotein</keyword>
<comment type="similarity">
    <text evidence="3">Belongs to the glycosyltransferase GT106 family.</text>
</comment>
<dbReference type="OrthoDB" id="2015856at2759"/>
<keyword evidence="12" id="KW-0119">Carbohydrate metabolism</keyword>
<dbReference type="Pfam" id="PF10250">
    <property type="entry name" value="O-FucT"/>
    <property type="match status" value="1"/>
</dbReference>
<accession>A0A8J4RN88</accession>
<keyword evidence="11" id="KW-0294">Fucose metabolism</keyword>
<name>A0A8J4RN88_9ROSI</name>
<comment type="caution">
    <text evidence="15">The sequence shown here is derived from an EMBL/GenBank/DDBJ whole genome shotgun (WGS) entry which is preliminary data.</text>
</comment>
<evidence type="ECO:0000256" key="4">
    <source>
        <dbReference type="ARBA" id="ARBA00022676"/>
    </source>
</evidence>
<evidence type="ECO:0000256" key="11">
    <source>
        <dbReference type="ARBA" id="ARBA00023253"/>
    </source>
</evidence>
<comment type="subcellular location">
    <subcellularLocation>
        <location evidence="1">Membrane</location>
        <topology evidence="1">Single-pass type II membrane protein</topology>
    </subcellularLocation>
</comment>